<evidence type="ECO:0000256" key="4">
    <source>
        <dbReference type="ARBA" id="ARBA00005150"/>
    </source>
</evidence>
<dbReference type="PANTHER" id="PTHR11136:SF0">
    <property type="entry name" value="DIHYDROFOLATE SYNTHETASE-RELATED"/>
    <property type="match status" value="1"/>
</dbReference>
<evidence type="ECO:0000256" key="7">
    <source>
        <dbReference type="ARBA" id="ARBA00013025"/>
    </source>
</evidence>
<dbReference type="Gene3D" id="3.40.1190.10">
    <property type="entry name" value="Mur-like, catalytic domain"/>
    <property type="match status" value="1"/>
</dbReference>
<dbReference type="Pfam" id="PF02875">
    <property type="entry name" value="Mur_ligase_C"/>
    <property type="match status" value="1"/>
</dbReference>
<dbReference type="RefSeq" id="WP_147014303.1">
    <property type="nucleotide sequence ID" value="NZ_VORB01000005.1"/>
</dbReference>
<evidence type="ECO:0000256" key="11">
    <source>
        <dbReference type="ARBA" id="ARBA00022741"/>
    </source>
</evidence>
<evidence type="ECO:0000256" key="8">
    <source>
        <dbReference type="ARBA" id="ARBA00019357"/>
    </source>
</evidence>
<keyword evidence="10" id="KW-0479">Metal-binding</keyword>
<evidence type="ECO:0000256" key="16">
    <source>
        <dbReference type="ARBA" id="ARBA00030592"/>
    </source>
</evidence>
<dbReference type="Pfam" id="PF08245">
    <property type="entry name" value="Mur_ligase_M"/>
    <property type="match status" value="1"/>
</dbReference>
<dbReference type="EC" id="6.3.2.17" evidence="7"/>
<keyword evidence="14" id="KW-0289">Folate biosynthesis</keyword>
<evidence type="ECO:0000256" key="21">
    <source>
        <dbReference type="ARBA" id="ARBA00049161"/>
    </source>
</evidence>
<dbReference type="InterPro" id="IPR013221">
    <property type="entry name" value="Mur_ligase_cen"/>
</dbReference>
<dbReference type="AlphaFoldDB" id="A0A5C6V1R6"/>
<name>A0A5C6V1R6_9FLAO</name>
<dbReference type="SUPFAM" id="SSF53623">
    <property type="entry name" value="MurD-like peptide ligases, catalytic domain"/>
    <property type="match status" value="1"/>
</dbReference>
<dbReference type="InterPro" id="IPR001645">
    <property type="entry name" value="Folylpolyglutamate_synth"/>
</dbReference>
<evidence type="ECO:0000256" key="15">
    <source>
        <dbReference type="ARBA" id="ARBA00030048"/>
    </source>
</evidence>
<dbReference type="GO" id="GO:0004326">
    <property type="term" value="F:tetrahydrofolylpolyglutamate synthase activity"/>
    <property type="evidence" value="ECO:0007669"/>
    <property type="project" value="UniProtKB-EC"/>
</dbReference>
<evidence type="ECO:0000256" key="3">
    <source>
        <dbReference type="ARBA" id="ARBA00004799"/>
    </source>
</evidence>
<comment type="catalytic activity">
    <reaction evidence="20">
        <text>(6R)-5,10-methylenetetrahydrofolyl-(gamma-L-Glu)(n) + L-glutamate + ATP = (6R)-5,10-methylenetetrahydrofolyl-(gamma-L-Glu)(n+1) + ADP + phosphate + H(+)</text>
        <dbReference type="Rhea" id="RHEA:51912"/>
        <dbReference type="Rhea" id="RHEA-COMP:13257"/>
        <dbReference type="Rhea" id="RHEA-COMP:13258"/>
        <dbReference type="ChEBI" id="CHEBI:15378"/>
        <dbReference type="ChEBI" id="CHEBI:29985"/>
        <dbReference type="ChEBI" id="CHEBI:30616"/>
        <dbReference type="ChEBI" id="CHEBI:43474"/>
        <dbReference type="ChEBI" id="CHEBI:136572"/>
        <dbReference type="ChEBI" id="CHEBI:456216"/>
        <dbReference type="EC" id="6.3.2.17"/>
    </reaction>
</comment>
<evidence type="ECO:0000256" key="13">
    <source>
        <dbReference type="ARBA" id="ARBA00022842"/>
    </source>
</evidence>
<dbReference type="GO" id="GO:0046656">
    <property type="term" value="P:folic acid biosynthetic process"/>
    <property type="evidence" value="ECO:0007669"/>
    <property type="project" value="UniProtKB-KW"/>
</dbReference>
<keyword evidence="9 22" id="KW-0436">Ligase</keyword>
<dbReference type="InterPro" id="IPR036615">
    <property type="entry name" value="Mur_ligase_C_dom_sf"/>
</dbReference>
<dbReference type="PROSITE" id="PS01012">
    <property type="entry name" value="FOLYLPOLYGLU_SYNT_2"/>
    <property type="match status" value="1"/>
</dbReference>
<dbReference type="Gene3D" id="3.90.190.20">
    <property type="entry name" value="Mur ligase, C-terminal domain"/>
    <property type="match status" value="1"/>
</dbReference>
<dbReference type="GO" id="GO:0008841">
    <property type="term" value="F:dihydrofolate synthase activity"/>
    <property type="evidence" value="ECO:0007669"/>
    <property type="project" value="UniProtKB-EC"/>
</dbReference>
<evidence type="ECO:0000313" key="26">
    <source>
        <dbReference type="Proteomes" id="UP000321168"/>
    </source>
</evidence>
<evidence type="ECO:0000256" key="6">
    <source>
        <dbReference type="ARBA" id="ARBA00013023"/>
    </source>
</evidence>
<dbReference type="PIRSF" id="PIRSF001563">
    <property type="entry name" value="Folylpolyglu_synth"/>
    <property type="match status" value="1"/>
</dbReference>
<evidence type="ECO:0000256" key="2">
    <source>
        <dbReference type="ARBA" id="ARBA00002714"/>
    </source>
</evidence>
<feature type="domain" description="Mur ligase C-terminal" evidence="23">
    <location>
        <begin position="285"/>
        <end position="389"/>
    </location>
</feature>
<evidence type="ECO:0000313" key="25">
    <source>
        <dbReference type="EMBL" id="TXC78780.1"/>
    </source>
</evidence>
<dbReference type="Proteomes" id="UP000321168">
    <property type="component" value="Unassembled WGS sequence"/>
</dbReference>
<evidence type="ECO:0000256" key="1">
    <source>
        <dbReference type="ARBA" id="ARBA00001946"/>
    </source>
</evidence>
<gene>
    <name evidence="25" type="ORF">FRX97_06070</name>
</gene>
<comment type="catalytic activity">
    <reaction evidence="18">
        <text>(6S)-5,6,7,8-tetrahydrofolyl-(gamma-L-Glu)(n) + L-glutamate + ATP = (6S)-5,6,7,8-tetrahydrofolyl-(gamma-L-Glu)(n+1) + ADP + phosphate + H(+)</text>
        <dbReference type="Rhea" id="RHEA:10580"/>
        <dbReference type="Rhea" id="RHEA-COMP:14738"/>
        <dbReference type="Rhea" id="RHEA-COMP:14740"/>
        <dbReference type="ChEBI" id="CHEBI:15378"/>
        <dbReference type="ChEBI" id="CHEBI:29985"/>
        <dbReference type="ChEBI" id="CHEBI:30616"/>
        <dbReference type="ChEBI" id="CHEBI:43474"/>
        <dbReference type="ChEBI" id="CHEBI:141005"/>
        <dbReference type="ChEBI" id="CHEBI:456216"/>
        <dbReference type="EC" id="6.3.2.17"/>
    </reaction>
</comment>
<evidence type="ECO:0000256" key="22">
    <source>
        <dbReference type="PIRNR" id="PIRNR001563"/>
    </source>
</evidence>
<dbReference type="OrthoDB" id="9809356at2"/>
<evidence type="ECO:0000256" key="14">
    <source>
        <dbReference type="ARBA" id="ARBA00022909"/>
    </source>
</evidence>
<evidence type="ECO:0000256" key="20">
    <source>
        <dbReference type="ARBA" id="ARBA00049035"/>
    </source>
</evidence>
<proteinExistence type="inferred from homology"/>
<comment type="catalytic activity">
    <reaction evidence="19">
        <text>10-formyltetrahydrofolyl-(gamma-L-Glu)(n) + L-glutamate + ATP = 10-formyltetrahydrofolyl-(gamma-L-Glu)(n+1) + ADP + phosphate + H(+)</text>
        <dbReference type="Rhea" id="RHEA:51904"/>
        <dbReference type="Rhea" id="RHEA-COMP:13088"/>
        <dbReference type="Rhea" id="RHEA-COMP:14300"/>
        <dbReference type="ChEBI" id="CHEBI:15378"/>
        <dbReference type="ChEBI" id="CHEBI:29985"/>
        <dbReference type="ChEBI" id="CHEBI:30616"/>
        <dbReference type="ChEBI" id="CHEBI:43474"/>
        <dbReference type="ChEBI" id="CHEBI:134413"/>
        <dbReference type="ChEBI" id="CHEBI:456216"/>
        <dbReference type="EC" id="6.3.2.17"/>
    </reaction>
</comment>
<dbReference type="EMBL" id="VORB01000005">
    <property type="protein sequence ID" value="TXC78780.1"/>
    <property type="molecule type" value="Genomic_DNA"/>
</dbReference>
<comment type="function">
    <text evidence="2">Functions in two distinct reactions of the de novo folate biosynthetic pathway. Catalyzes the addition of a glutamate residue to dihydropteroate (7,8-dihydropteroate or H2Pte) to form dihydrofolate (7,8-dihydrofolate monoglutamate or H2Pte-Glu). Also catalyzes successive additions of L-glutamate to tetrahydrofolate or 10-formyltetrahydrofolate or 5,10-methylenetetrahydrofolate, leading to folylpolyglutamate derivatives.</text>
</comment>
<comment type="pathway">
    <text evidence="4">Cofactor biosynthesis; tetrahydrofolylpolyglutamate biosynthesis.</text>
</comment>
<dbReference type="GO" id="GO:0005524">
    <property type="term" value="F:ATP binding"/>
    <property type="evidence" value="ECO:0007669"/>
    <property type="project" value="UniProtKB-KW"/>
</dbReference>
<dbReference type="InterPro" id="IPR018109">
    <property type="entry name" value="Folylpolyglutamate_synth_CS"/>
</dbReference>
<evidence type="ECO:0000256" key="18">
    <source>
        <dbReference type="ARBA" id="ARBA00047493"/>
    </source>
</evidence>
<sequence>MTYQETLDYLFSRLPMLQNKGLAAIKPGLERISRICDILDNPERKFKSVHIAGTNGKGSVANMLCSVLIEAGYKVGLYTSPHFKDFRERIKINGKCIPQEAVISFVSSLKESELPEPSFFEYSTAMAFQHFAEEEVDIAIIETGLGGRLDSTNVITPLLSVITSISLDHTEFLGSTVEEIAKEKAGIIKNGVPLVSGIHNPSVEEVFIDHANANKAKYHFVKDVFIKGLAQDLPFRKDNVDLVIKSAEILSHMDFQIGKDHIREGINRTVENTGFYGRWYRDSEKKNLYFDVAHNTAGVAHVLEKAKSIVDHKGWNFVFGVVRDKDLGKIMDLLPEESTYYLCEAKVPRALPLEELEKTFKSRGFNYFLSKSVEEAVQMASAQGKPTLVFGSFFVVAEALPEKIFEKFN</sequence>
<dbReference type="PANTHER" id="PTHR11136">
    <property type="entry name" value="FOLYLPOLYGLUTAMATE SYNTHASE-RELATED"/>
    <property type="match status" value="1"/>
</dbReference>
<accession>A0A5C6V1R6</accession>
<reference evidence="25 26" key="1">
    <citation type="submission" date="2019-08" db="EMBL/GenBank/DDBJ databases">
        <title>Genome of Luteibaculum oceani JCM 18817.</title>
        <authorList>
            <person name="Bowman J.P."/>
        </authorList>
    </citation>
    <scope>NUCLEOTIDE SEQUENCE [LARGE SCALE GENOMIC DNA]</scope>
    <source>
        <strain evidence="25 26">JCM 18817</strain>
    </source>
</reference>
<comment type="cofactor">
    <cofactor evidence="1">
        <name>Mg(2+)</name>
        <dbReference type="ChEBI" id="CHEBI:18420"/>
    </cofactor>
</comment>
<dbReference type="InterPro" id="IPR036565">
    <property type="entry name" value="Mur-like_cat_sf"/>
</dbReference>
<keyword evidence="26" id="KW-1185">Reference proteome</keyword>
<dbReference type="NCBIfam" id="TIGR01499">
    <property type="entry name" value="folC"/>
    <property type="match status" value="1"/>
</dbReference>
<comment type="similarity">
    <text evidence="5 22">Belongs to the folylpolyglutamate synthase family.</text>
</comment>
<evidence type="ECO:0000259" key="23">
    <source>
        <dbReference type="Pfam" id="PF02875"/>
    </source>
</evidence>
<comment type="caution">
    <text evidence="25">The sequence shown here is derived from an EMBL/GenBank/DDBJ whole genome shotgun (WGS) entry which is preliminary data.</text>
</comment>
<dbReference type="PROSITE" id="PS01011">
    <property type="entry name" value="FOLYLPOLYGLU_SYNT_1"/>
    <property type="match status" value="1"/>
</dbReference>
<evidence type="ECO:0000256" key="9">
    <source>
        <dbReference type="ARBA" id="ARBA00022598"/>
    </source>
</evidence>
<keyword evidence="13" id="KW-0460">Magnesium</keyword>
<evidence type="ECO:0000256" key="10">
    <source>
        <dbReference type="ARBA" id="ARBA00022723"/>
    </source>
</evidence>
<evidence type="ECO:0000256" key="17">
    <source>
        <dbReference type="ARBA" id="ARBA00032510"/>
    </source>
</evidence>
<dbReference type="EC" id="6.3.2.12" evidence="6"/>
<dbReference type="GO" id="GO:0005737">
    <property type="term" value="C:cytoplasm"/>
    <property type="evidence" value="ECO:0007669"/>
    <property type="project" value="TreeGrafter"/>
</dbReference>
<evidence type="ECO:0000256" key="19">
    <source>
        <dbReference type="ARBA" id="ARBA00047808"/>
    </source>
</evidence>
<comment type="pathway">
    <text evidence="3">Cofactor biosynthesis; tetrahydrofolate biosynthesis; 7,8-dihydrofolate from 2-amino-4-hydroxy-6-hydroxymethyl-7,8-dihydropteridine diphosphate and 4-aminobenzoate: step 2/2.</text>
</comment>
<dbReference type="FunFam" id="3.40.1190.10:FF:000011">
    <property type="entry name" value="Folylpolyglutamate synthase/dihydrofolate synthase"/>
    <property type="match status" value="1"/>
</dbReference>
<keyword evidence="11 22" id="KW-0547">Nucleotide-binding</keyword>
<dbReference type="InterPro" id="IPR004101">
    <property type="entry name" value="Mur_ligase_C"/>
</dbReference>
<dbReference type="SUPFAM" id="SSF53244">
    <property type="entry name" value="MurD-like peptide ligases, peptide-binding domain"/>
    <property type="match status" value="1"/>
</dbReference>
<evidence type="ECO:0000256" key="5">
    <source>
        <dbReference type="ARBA" id="ARBA00008276"/>
    </source>
</evidence>
<comment type="catalytic activity">
    <reaction evidence="21">
        <text>7,8-dihydropteroate + L-glutamate + ATP = 7,8-dihydrofolate + ADP + phosphate + H(+)</text>
        <dbReference type="Rhea" id="RHEA:23584"/>
        <dbReference type="ChEBI" id="CHEBI:15378"/>
        <dbReference type="ChEBI" id="CHEBI:17839"/>
        <dbReference type="ChEBI" id="CHEBI:29985"/>
        <dbReference type="ChEBI" id="CHEBI:30616"/>
        <dbReference type="ChEBI" id="CHEBI:43474"/>
        <dbReference type="ChEBI" id="CHEBI:57451"/>
        <dbReference type="ChEBI" id="CHEBI:456216"/>
        <dbReference type="EC" id="6.3.2.12"/>
    </reaction>
</comment>
<feature type="domain" description="Mur ligase central" evidence="24">
    <location>
        <begin position="51"/>
        <end position="193"/>
    </location>
</feature>
<keyword evidence="12 22" id="KW-0067">ATP-binding</keyword>
<evidence type="ECO:0000259" key="24">
    <source>
        <dbReference type="Pfam" id="PF08245"/>
    </source>
</evidence>
<dbReference type="GO" id="GO:0046872">
    <property type="term" value="F:metal ion binding"/>
    <property type="evidence" value="ECO:0007669"/>
    <property type="project" value="UniProtKB-KW"/>
</dbReference>
<protein>
    <recommendedName>
        <fullName evidence="8">Dihydrofolate synthase/folylpolyglutamate synthase</fullName>
        <ecNumber evidence="6">6.3.2.12</ecNumber>
        <ecNumber evidence="7">6.3.2.17</ecNumber>
    </recommendedName>
    <alternativeName>
        <fullName evidence="17">Folylpoly-gamma-glutamate synthetase-dihydrofolate synthetase</fullName>
    </alternativeName>
    <alternativeName>
        <fullName evidence="15">Folylpolyglutamate synthetase</fullName>
    </alternativeName>
    <alternativeName>
        <fullName evidence="16">Tetrahydrofolylpolyglutamate synthase</fullName>
    </alternativeName>
</protein>
<organism evidence="25 26">
    <name type="scientific">Luteibaculum oceani</name>
    <dbReference type="NCBI Taxonomy" id="1294296"/>
    <lineage>
        <taxon>Bacteria</taxon>
        <taxon>Pseudomonadati</taxon>
        <taxon>Bacteroidota</taxon>
        <taxon>Flavobacteriia</taxon>
        <taxon>Flavobacteriales</taxon>
        <taxon>Luteibaculaceae</taxon>
        <taxon>Luteibaculum</taxon>
    </lineage>
</organism>
<evidence type="ECO:0000256" key="12">
    <source>
        <dbReference type="ARBA" id="ARBA00022840"/>
    </source>
</evidence>